<sequence length="321" mass="36662">MKFIDFHADTLYRLFYQENRELGDLWENSCHVSLKHLRRSGYTAQMFACFLNLAKKPRLGSHYQDVLGMIDLFYQQTCGYEDKVRFAGSFQDYAENQKQGILSGFLTLEEGGVLENRMERLDELYEKGIRVINMTWNHENCLGYPHNAPHSGHRGLKPFGFEVLERMDELGIVADVSHLSDEGFQDIIRYGRRPVIATHSDARSLRAVSRNLSDAMIRQIADCGGIIGVNFYSDFLSDDPVSRISDIIRHCRHIINVGGEEVLGIGADFDGMDIELEINGVQDIGKLTEAMAANGFSERQAELICYRNAENFFYRYWGDSV</sequence>
<evidence type="ECO:0000313" key="2">
    <source>
        <dbReference type="Proteomes" id="UP001203136"/>
    </source>
</evidence>
<dbReference type="SUPFAM" id="SSF51556">
    <property type="entry name" value="Metallo-dependent hydrolases"/>
    <property type="match status" value="1"/>
</dbReference>
<comment type="caution">
    <text evidence="1">The sequence shown here is derived from an EMBL/GenBank/DDBJ whole genome shotgun (WGS) entry which is preliminary data.</text>
</comment>
<accession>A0AAW5F904</accession>
<keyword evidence="1" id="KW-0378">Hydrolase</keyword>
<organism evidence="1 2">
    <name type="scientific">Clostridium symbiosum</name>
    <name type="common">Bacteroides symbiosus</name>
    <dbReference type="NCBI Taxonomy" id="1512"/>
    <lineage>
        <taxon>Bacteria</taxon>
        <taxon>Bacillati</taxon>
        <taxon>Bacillota</taxon>
        <taxon>Clostridia</taxon>
        <taxon>Lachnospirales</taxon>
        <taxon>Lachnospiraceae</taxon>
        <taxon>Otoolea</taxon>
    </lineage>
</organism>
<dbReference type="Proteomes" id="UP001203136">
    <property type="component" value="Unassembled WGS sequence"/>
</dbReference>
<dbReference type="EMBL" id="JAINVB010000001">
    <property type="protein sequence ID" value="MCK0088290.1"/>
    <property type="molecule type" value="Genomic_DNA"/>
</dbReference>
<dbReference type="InterPro" id="IPR032466">
    <property type="entry name" value="Metal_Hydrolase"/>
</dbReference>
<protein>
    <submittedName>
        <fullName evidence="1">Membrane dipeptidase</fullName>
        <ecNumber evidence="1">3.4.13.-</ecNumber>
    </submittedName>
</protein>
<dbReference type="AlphaFoldDB" id="A0AAW5F904"/>
<dbReference type="PANTHER" id="PTHR10443">
    <property type="entry name" value="MICROSOMAL DIPEPTIDASE"/>
    <property type="match status" value="1"/>
</dbReference>
<proteinExistence type="predicted"/>
<reference evidence="1" key="1">
    <citation type="journal article" date="2022" name="Cell Host Microbe">
        <title>Colonization of the live biotherapeutic product VE303 and modulation of the microbiota and metabolites in healthy volunteers.</title>
        <authorList>
            <person name="Dsouza M."/>
            <person name="Menon R."/>
            <person name="Crossette E."/>
            <person name="Bhattarai S.K."/>
            <person name="Schneider J."/>
            <person name="Kim Y.G."/>
            <person name="Reddy S."/>
            <person name="Caballero S."/>
            <person name="Felix C."/>
            <person name="Cornacchione L."/>
            <person name="Hendrickson J."/>
            <person name="Watson A.R."/>
            <person name="Minot S.S."/>
            <person name="Greenfield N."/>
            <person name="Schopf L."/>
            <person name="Szabady R."/>
            <person name="Patarroyo J."/>
            <person name="Smith W."/>
            <person name="Harrison P."/>
            <person name="Kuijper E.J."/>
            <person name="Kelly C.P."/>
            <person name="Olle B."/>
            <person name="Bobilev D."/>
            <person name="Silber J.L."/>
            <person name="Bucci V."/>
            <person name="Roberts B."/>
            <person name="Faith J."/>
            <person name="Norman J.M."/>
        </authorList>
    </citation>
    <scope>NUCLEOTIDE SEQUENCE</scope>
    <source>
        <strain evidence="1">VE303-04</strain>
    </source>
</reference>
<dbReference type="Gene3D" id="3.20.20.140">
    <property type="entry name" value="Metal-dependent hydrolases"/>
    <property type="match status" value="1"/>
</dbReference>
<dbReference type="GO" id="GO:0070573">
    <property type="term" value="F:metallodipeptidase activity"/>
    <property type="evidence" value="ECO:0007669"/>
    <property type="project" value="InterPro"/>
</dbReference>
<keyword evidence="1" id="KW-0645">Protease</keyword>
<dbReference type="Pfam" id="PF01244">
    <property type="entry name" value="Peptidase_M19"/>
    <property type="match status" value="1"/>
</dbReference>
<dbReference type="RefSeq" id="WP_024739351.1">
    <property type="nucleotide sequence ID" value="NZ_JAINVB010000001.1"/>
</dbReference>
<dbReference type="PROSITE" id="PS51365">
    <property type="entry name" value="RENAL_DIPEPTIDASE_2"/>
    <property type="match status" value="1"/>
</dbReference>
<keyword evidence="1" id="KW-0224">Dipeptidase</keyword>
<evidence type="ECO:0000313" key="1">
    <source>
        <dbReference type="EMBL" id="MCK0088290.1"/>
    </source>
</evidence>
<dbReference type="InterPro" id="IPR008257">
    <property type="entry name" value="Pept_M19"/>
</dbReference>
<dbReference type="GO" id="GO:0006508">
    <property type="term" value="P:proteolysis"/>
    <property type="evidence" value="ECO:0007669"/>
    <property type="project" value="InterPro"/>
</dbReference>
<name>A0AAW5F904_CLOSY</name>
<gene>
    <name evidence="1" type="ORF">K5I21_20945</name>
</gene>
<dbReference type="PANTHER" id="PTHR10443:SF12">
    <property type="entry name" value="DIPEPTIDASE"/>
    <property type="match status" value="1"/>
</dbReference>
<dbReference type="EC" id="3.4.13.-" evidence="1"/>